<evidence type="ECO:0000256" key="2">
    <source>
        <dbReference type="ARBA" id="ARBA00010350"/>
    </source>
</evidence>
<dbReference type="CDD" id="cd10432">
    <property type="entry name" value="BI-1-like_bacterial"/>
    <property type="match status" value="1"/>
</dbReference>
<reference evidence="7 8" key="2">
    <citation type="submission" date="2020-05" db="EMBL/GenBank/DDBJ databases">
        <title>Draft genome sequence of Desulfovibrio sp. strainFSS-1.</title>
        <authorList>
            <person name="Shimoshige H."/>
            <person name="Kobayashi H."/>
            <person name="Maekawa T."/>
        </authorList>
    </citation>
    <scope>NUCLEOTIDE SEQUENCE [LARGE SCALE GENOMIC DNA]</scope>
    <source>
        <strain evidence="7 8">SIID29052-01</strain>
    </source>
</reference>
<evidence type="ECO:0000256" key="4">
    <source>
        <dbReference type="ARBA" id="ARBA00022989"/>
    </source>
</evidence>
<evidence type="ECO:0000256" key="1">
    <source>
        <dbReference type="ARBA" id="ARBA00004141"/>
    </source>
</evidence>
<evidence type="ECO:0000256" key="3">
    <source>
        <dbReference type="ARBA" id="ARBA00022692"/>
    </source>
</evidence>
<feature type="transmembrane region" description="Helical" evidence="6">
    <location>
        <begin position="206"/>
        <end position="229"/>
    </location>
</feature>
<organism evidence="7 8">
    <name type="scientific">Fundidesulfovibrio magnetotacticus</name>
    <dbReference type="NCBI Taxonomy" id="2730080"/>
    <lineage>
        <taxon>Bacteria</taxon>
        <taxon>Pseudomonadati</taxon>
        <taxon>Thermodesulfobacteriota</taxon>
        <taxon>Desulfovibrionia</taxon>
        <taxon>Desulfovibrionales</taxon>
        <taxon>Desulfovibrionaceae</taxon>
        <taxon>Fundidesulfovibrio</taxon>
    </lineage>
</organism>
<dbReference type="PANTHER" id="PTHR23291">
    <property type="entry name" value="BAX INHIBITOR-RELATED"/>
    <property type="match status" value="1"/>
</dbReference>
<keyword evidence="4 6" id="KW-1133">Transmembrane helix</keyword>
<feature type="transmembrane region" description="Helical" evidence="6">
    <location>
        <begin position="24"/>
        <end position="44"/>
    </location>
</feature>
<dbReference type="PANTHER" id="PTHR23291:SF50">
    <property type="entry name" value="PROTEIN LIFEGUARD 4"/>
    <property type="match status" value="1"/>
</dbReference>
<feature type="transmembrane region" description="Helical" evidence="6">
    <location>
        <begin position="136"/>
        <end position="160"/>
    </location>
</feature>
<name>A0A6V8LJX5_9BACT</name>
<comment type="similarity">
    <text evidence="2 6">Belongs to the BI1 family.</text>
</comment>
<protein>
    <submittedName>
        <fullName evidence="7">Inner membrane protein YbhL</fullName>
    </submittedName>
</protein>
<proteinExistence type="inferred from homology"/>
<keyword evidence="5 6" id="KW-0472">Membrane</keyword>
<dbReference type="Pfam" id="PF01027">
    <property type="entry name" value="Bax1-I"/>
    <property type="match status" value="1"/>
</dbReference>
<dbReference type="EMBL" id="BLTE01000002">
    <property type="protein sequence ID" value="GFK93032.1"/>
    <property type="molecule type" value="Genomic_DNA"/>
</dbReference>
<evidence type="ECO:0000313" key="7">
    <source>
        <dbReference type="EMBL" id="GFK93032.1"/>
    </source>
</evidence>
<dbReference type="RefSeq" id="WP_173081640.1">
    <property type="nucleotide sequence ID" value="NZ_BLTE01000002.1"/>
</dbReference>
<gene>
    <name evidence="7" type="primary">ybhL</name>
    <name evidence="7" type="ORF">NNJEOMEG_00861</name>
</gene>
<feature type="transmembrane region" description="Helical" evidence="6">
    <location>
        <begin position="166"/>
        <end position="185"/>
    </location>
</feature>
<feature type="transmembrane region" description="Helical" evidence="6">
    <location>
        <begin position="97"/>
        <end position="124"/>
    </location>
</feature>
<evidence type="ECO:0000256" key="6">
    <source>
        <dbReference type="RuleBase" id="RU004379"/>
    </source>
</evidence>
<feature type="transmembrane region" description="Helical" evidence="6">
    <location>
        <begin position="56"/>
        <end position="77"/>
    </location>
</feature>
<keyword evidence="8" id="KW-1185">Reference proteome</keyword>
<accession>A0A6V8LJX5</accession>
<keyword evidence="3 6" id="KW-0812">Transmembrane</keyword>
<reference evidence="7 8" key="1">
    <citation type="submission" date="2020-04" db="EMBL/GenBank/DDBJ databases">
        <authorList>
            <consortium name="Desulfovibrio sp. FSS-1 genome sequencing consortium"/>
            <person name="Shimoshige H."/>
            <person name="Kobayashi H."/>
            <person name="Maekawa T."/>
        </authorList>
    </citation>
    <scope>NUCLEOTIDE SEQUENCE [LARGE SCALE GENOMIC DNA]</scope>
    <source>
        <strain evidence="7 8">SIID29052-01</strain>
    </source>
</reference>
<dbReference type="Proteomes" id="UP000494245">
    <property type="component" value="Unassembled WGS sequence"/>
</dbReference>
<evidence type="ECO:0000256" key="5">
    <source>
        <dbReference type="ARBA" id="ARBA00023136"/>
    </source>
</evidence>
<sequence>MYNAYNAQQTMSRAQALSAFMRGVYGWMAAGLGLTAVVAVAVASSPAMLQLVFNPVALIVLVLAELGLVMFLSARIATLAPGTATGMFLAYSGLNGLTLSGVFIAYTATTIASAFAVSAGMFLAMSLYGMVTKRDLTSLGSFLFMGLIGMLLAMVVNIFLKSSMMSFIIDCVGVLIFTGLTAYDTQRLKDMGEAAPMGDQAALRRGSILGALTLYLDFINLFLIMLRLFGGNRD</sequence>
<comment type="caution">
    <text evidence="7">The sequence shown here is derived from an EMBL/GenBank/DDBJ whole genome shotgun (WGS) entry which is preliminary data.</text>
</comment>
<dbReference type="InterPro" id="IPR006214">
    <property type="entry name" value="Bax_inhibitor_1-related"/>
</dbReference>
<dbReference type="GO" id="GO:0005886">
    <property type="term" value="C:plasma membrane"/>
    <property type="evidence" value="ECO:0007669"/>
    <property type="project" value="TreeGrafter"/>
</dbReference>
<comment type="subcellular location">
    <subcellularLocation>
        <location evidence="1">Membrane</location>
        <topology evidence="1">Multi-pass membrane protein</topology>
    </subcellularLocation>
</comment>
<evidence type="ECO:0000313" key="8">
    <source>
        <dbReference type="Proteomes" id="UP000494245"/>
    </source>
</evidence>
<dbReference type="AlphaFoldDB" id="A0A6V8LJX5"/>